<evidence type="ECO:0000313" key="4">
    <source>
        <dbReference type="Proteomes" id="UP000248333"/>
    </source>
</evidence>
<reference evidence="3 4" key="1">
    <citation type="submission" date="2018-03" db="EMBL/GenBank/DDBJ databases">
        <title>Bioinformatic expansion and discovery of thiopeptide antibiotics.</title>
        <authorList>
            <person name="Schwalen C.J."/>
            <person name="Hudson G.A."/>
            <person name="Mitchell D.A."/>
        </authorList>
    </citation>
    <scope>NUCLEOTIDE SEQUENCE [LARGE SCALE GENOMIC DNA]</scope>
    <source>
        <strain evidence="3 4">NRRL 8041</strain>
    </source>
</reference>
<evidence type="ECO:0000259" key="2">
    <source>
        <dbReference type="PROSITE" id="PS51371"/>
    </source>
</evidence>
<name>A0A318NV60_9ACTN</name>
<dbReference type="AlphaFoldDB" id="A0A318NV60"/>
<accession>A0A318NV60</accession>
<gene>
    <name evidence="3" type="ORF">C7C45_28540</name>
</gene>
<evidence type="ECO:0000256" key="1">
    <source>
        <dbReference type="PROSITE-ProRule" id="PRU00703"/>
    </source>
</evidence>
<organism evidence="3 4">
    <name type="scientific">Micromonospora arborensis</name>
    <dbReference type="NCBI Taxonomy" id="2116518"/>
    <lineage>
        <taxon>Bacteria</taxon>
        <taxon>Bacillati</taxon>
        <taxon>Actinomycetota</taxon>
        <taxon>Actinomycetes</taxon>
        <taxon>Micromonosporales</taxon>
        <taxon>Micromonosporaceae</taxon>
        <taxon>Micromonospora</taxon>
    </lineage>
</organism>
<dbReference type="InterPro" id="IPR000644">
    <property type="entry name" value="CBS_dom"/>
</dbReference>
<dbReference type="Pfam" id="PF00571">
    <property type="entry name" value="CBS"/>
    <property type="match status" value="1"/>
</dbReference>
<sequence length="247" mass="27242">MWQAPPVTITTAGARFLAAFNDIEKHFRSTLRADVAVGFAQLIRDYGQRRPLSHHQKNALVAFASLRNAISHGTYYGGRPIADPVEVVVQEIEHLRQQIIEPPLALTVLKSGNVCRVHPDDPISIALEHVRAFGYSQLPVYDDAYVGVLTTNAIARWLADQLVKNTGIAEEEPVRQVLSFAEPGEDAALVPRAITVVEAIDRLSRSRLAGQLNTTLIITQNGMRTDKPLRLVVPFDLPILSKALAFN</sequence>
<feature type="domain" description="CBS" evidence="2">
    <location>
        <begin position="109"/>
        <end position="165"/>
    </location>
</feature>
<dbReference type="EMBL" id="PYBV01000045">
    <property type="protein sequence ID" value="PYC65478.1"/>
    <property type="molecule type" value="Genomic_DNA"/>
</dbReference>
<proteinExistence type="predicted"/>
<keyword evidence="1" id="KW-0129">CBS domain</keyword>
<protein>
    <recommendedName>
        <fullName evidence="2">CBS domain-containing protein</fullName>
    </recommendedName>
</protein>
<dbReference type="Gene3D" id="3.10.580.10">
    <property type="entry name" value="CBS-domain"/>
    <property type="match status" value="1"/>
</dbReference>
<dbReference type="InterPro" id="IPR046342">
    <property type="entry name" value="CBS_dom_sf"/>
</dbReference>
<evidence type="ECO:0000313" key="3">
    <source>
        <dbReference type="EMBL" id="PYC65478.1"/>
    </source>
</evidence>
<dbReference type="Proteomes" id="UP000248333">
    <property type="component" value="Unassembled WGS sequence"/>
</dbReference>
<dbReference type="PROSITE" id="PS51371">
    <property type="entry name" value="CBS"/>
    <property type="match status" value="1"/>
</dbReference>
<comment type="caution">
    <text evidence="3">The sequence shown here is derived from an EMBL/GenBank/DDBJ whole genome shotgun (WGS) entry which is preliminary data.</text>
</comment>
<dbReference type="SUPFAM" id="SSF54631">
    <property type="entry name" value="CBS-domain pair"/>
    <property type="match status" value="1"/>
</dbReference>
<keyword evidence="4" id="KW-1185">Reference proteome</keyword>
<dbReference type="OrthoDB" id="4417510at2"/>